<protein>
    <recommendedName>
        <fullName evidence="6">NlpC/P60 domain-containing protein</fullName>
    </recommendedName>
</protein>
<reference evidence="7" key="1">
    <citation type="journal article" date="2014" name="Int. J. Syst. Evol. Microbiol.">
        <title>Complete genome sequence of Corynebacterium casei LMG S-19264T (=DSM 44701T), isolated from a smear-ripened cheese.</title>
        <authorList>
            <consortium name="US DOE Joint Genome Institute (JGI-PGF)"/>
            <person name="Walter F."/>
            <person name="Albersmeier A."/>
            <person name="Kalinowski J."/>
            <person name="Ruckert C."/>
        </authorList>
    </citation>
    <scope>NUCLEOTIDE SEQUENCE</scope>
    <source>
        <strain evidence="7">JCM 19831</strain>
    </source>
</reference>
<evidence type="ECO:0000313" key="8">
    <source>
        <dbReference type="Proteomes" id="UP000642070"/>
    </source>
</evidence>
<evidence type="ECO:0000259" key="6">
    <source>
        <dbReference type="PROSITE" id="PS51935"/>
    </source>
</evidence>
<organism evidence="7 8">
    <name type="scientific">Dactylosporangium sucinum</name>
    <dbReference type="NCBI Taxonomy" id="1424081"/>
    <lineage>
        <taxon>Bacteria</taxon>
        <taxon>Bacillati</taxon>
        <taxon>Actinomycetota</taxon>
        <taxon>Actinomycetes</taxon>
        <taxon>Micromonosporales</taxon>
        <taxon>Micromonosporaceae</taxon>
        <taxon>Dactylosporangium</taxon>
    </lineage>
</organism>
<dbReference type="InterPro" id="IPR000064">
    <property type="entry name" value="NLP_P60_dom"/>
</dbReference>
<dbReference type="GO" id="GO:0008234">
    <property type="term" value="F:cysteine-type peptidase activity"/>
    <property type="evidence" value="ECO:0007669"/>
    <property type="project" value="UniProtKB-KW"/>
</dbReference>
<dbReference type="Gene3D" id="3.90.1720.10">
    <property type="entry name" value="endopeptidase domain like (from Nostoc punctiforme)"/>
    <property type="match status" value="1"/>
</dbReference>
<dbReference type="EMBL" id="BMPI01000033">
    <property type="protein sequence ID" value="GGM50929.1"/>
    <property type="molecule type" value="Genomic_DNA"/>
</dbReference>
<dbReference type="SUPFAM" id="SSF54001">
    <property type="entry name" value="Cysteine proteinases"/>
    <property type="match status" value="1"/>
</dbReference>
<dbReference type="RefSeq" id="WP_190253400.1">
    <property type="nucleotide sequence ID" value="NZ_BMPI01000033.1"/>
</dbReference>
<dbReference type="PANTHER" id="PTHR47359">
    <property type="entry name" value="PEPTIDOGLYCAN DL-ENDOPEPTIDASE CWLO"/>
    <property type="match status" value="1"/>
</dbReference>
<evidence type="ECO:0000256" key="5">
    <source>
        <dbReference type="SAM" id="SignalP"/>
    </source>
</evidence>
<evidence type="ECO:0000256" key="1">
    <source>
        <dbReference type="ARBA" id="ARBA00007074"/>
    </source>
</evidence>
<dbReference type="GO" id="GO:0006508">
    <property type="term" value="P:proteolysis"/>
    <property type="evidence" value="ECO:0007669"/>
    <property type="project" value="UniProtKB-KW"/>
</dbReference>
<dbReference type="PROSITE" id="PS51935">
    <property type="entry name" value="NLPC_P60"/>
    <property type="match status" value="1"/>
</dbReference>
<sequence>MDSHLRLTKRLVRILAAALGGLSLAIGVTGLAHADPTPAELEAQIDQKWNEIEPVIEQHNQLKGELNANKTKQKQLQDQIAPLQARVDETLTRVSSFSVMQYKTGRFSSFNALMTTGSPDTFAEQLMMLNMMAKDEAAKVRDVLVAKKALDEQKKPLDELIAKQVEQEAAMAQKEQTINAEIKTLNDMRVKAYGGTGGLGNLRPVACPQSYDGSPGAKAAQVACQQIGDPYIWAAEGPNSFDCSGLTLYAWKQVGYSLRHYTAWQYSDTKRVSRADLKPGDLVFFYSDRHHVGLYVGNGWMVHAPTSGDRVRMKKIDDGPINGFGRVV</sequence>
<keyword evidence="3" id="KW-0378">Hydrolase</keyword>
<comment type="caution">
    <text evidence="7">The sequence shown here is derived from an EMBL/GenBank/DDBJ whole genome shotgun (WGS) entry which is preliminary data.</text>
</comment>
<proteinExistence type="inferred from homology"/>
<evidence type="ECO:0000256" key="3">
    <source>
        <dbReference type="ARBA" id="ARBA00022801"/>
    </source>
</evidence>
<dbReference type="PANTHER" id="PTHR47359:SF3">
    <property type="entry name" value="NLP_P60 DOMAIN-CONTAINING PROTEIN-RELATED"/>
    <property type="match status" value="1"/>
</dbReference>
<reference evidence="7" key="2">
    <citation type="submission" date="2020-09" db="EMBL/GenBank/DDBJ databases">
        <authorList>
            <person name="Sun Q."/>
            <person name="Ohkuma M."/>
        </authorList>
    </citation>
    <scope>NUCLEOTIDE SEQUENCE</scope>
    <source>
        <strain evidence="7">JCM 19831</strain>
    </source>
</reference>
<evidence type="ECO:0000313" key="7">
    <source>
        <dbReference type="EMBL" id="GGM50929.1"/>
    </source>
</evidence>
<feature type="chain" id="PRO_5037411536" description="NlpC/P60 domain-containing protein" evidence="5">
    <location>
        <begin position="35"/>
        <end position="328"/>
    </location>
</feature>
<dbReference type="InterPro" id="IPR051794">
    <property type="entry name" value="PG_Endopeptidase_C40"/>
</dbReference>
<keyword evidence="2" id="KW-0645">Protease</keyword>
<feature type="signal peptide" evidence="5">
    <location>
        <begin position="1"/>
        <end position="34"/>
    </location>
</feature>
<evidence type="ECO:0000256" key="4">
    <source>
        <dbReference type="ARBA" id="ARBA00022807"/>
    </source>
</evidence>
<dbReference type="InterPro" id="IPR038765">
    <property type="entry name" value="Papain-like_cys_pep_sf"/>
</dbReference>
<dbReference type="Gene3D" id="6.10.250.3150">
    <property type="match status" value="1"/>
</dbReference>
<keyword evidence="5" id="KW-0732">Signal</keyword>
<feature type="domain" description="NlpC/P60" evidence="6">
    <location>
        <begin position="213"/>
        <end position="328"/>
    </location>
</feature>
<dbReference type="Pfam" id="PF00877">
    <property type="entry name" value="NLPC_P60"/>
    <property type="match status" value="1"/>
</dbReference>
<name>A0A917U153_9ACTN</name>
<keyword evidence="8" id="KW-1185">Reference proteome</keyword>
<dbReference type="AlphaFoldDB" id="A0A917U153"/>
<dbReference type="Proteomes" id="UP000642070">
    <property type="component" value="Unassembled WGS sequence"/>
</dbReference>
<gene>
    <name evidence="7" type="ORF">GCM10007977_060880</name>
</gene>
<evidence type="ECO:0000256" key="2">
    <source>
        <dbReference type="ARBA" id="ARBA00022670"/>
    </source>
</evidence>
<comment type="similarity">
    <text evidence="1">Belongs to the peptidase C40 family.</text>
</comment>
<accession>A0A917U153</accession>
<keyword evidence="4" id="KW-0788">Thiol protease</keyword>